<accession>A0A1V9R1C1</accession>
<dbReference type="InterPro" id="IPR001387">
    <property type="entry name" value="Cro/C1-type_HTH"/>
</dbReference>
<dbReference type="PROSITE" id="PS50943">
    <property type="entry name" value="HTH_CROC1"/>
    <property type="match status" value="1"/>
</dbReference>
<dbReference type="GO" id="GO:0003677">
    <property type="term" value="F:DNA binding"/>
    <property type="evidence" value="ECO:0007669"/>
    <property type="project" value="InterPro"/>
</dbReference>
<protein>
    <submittedName>
        <fullName evidence="2">Transcriptional regulator</fullName>
    </submittedName>
</protein>
<organism evidence="2 3">
    <name type="scientific">Ligilactobacillus salivarius</name>
    <dbReference type="NCBI Taxonomy" id="1624"/>
    <lineage>
        <taxon>Bacteria</taxon>
        <taxon>Bacillati</taxon>
        <taxon>Bacillota</taxon>
        <taxon>Bacilli</taxon>
        <taxon>Lactobacillales</taxon>
        <taxon>Lactobacillaceae</taxon>
        <taxon>Ligilactobacillus</taxon>
    </lineage>
</organism>
<evidence type="ECO:0000259" key="1">
    <source>
        <dbReference type="PROSITE" id="PS50943"/>
    </source>
</evidence>
<gene>
    <name evidence="2" type="ORF">B6U60_04215</name>
</gene>
<feature type="domain" description="HTH cro/C1-type" evidence="1">
    <location>
        <begin position="7"/>
        <end position="59"/>
    </location>
</feature>
<name>A0A1V9R1C1_9LACO</name>
<evidence type="ECO:0000313" key="3">
    <source>
        <dbReference type="Proteomes" id="UP000192638"/>
    </source>
</evidence>
<proteinExistence type="predicted"/>
<dbReference type="RefSeq" id="WP_034983027.1">
    <property type="nucleotide sequence ID" value="NZ_CANCWW010000014.1"/>
</dbReference>
<dbReference type="SUPFAM" id="SSF47413">
    <property type="entry name" value="lambda repressor-like DNA-binding domains"/>
    <property type="match status" value="1"/>
</dbReference>
<comment type="caution">
    <text evidence="2">The sequence shown here is derived from an EMBL/GenBank/DDBJ whole genome shotgun (WGS) entry which is preliminary data.</text>
</comment>
<dbReference type="SMART" id="SM00530">
    <property type="entry name" value="HTH_XRE"/>
    <property type="match status" value="1"/>
</dbReference>
<evidence type="ECO:0000313" key="2">
    <source>
        <dbReference type="EMBL" id="OQQ84365.1"/>
    </source>
</evidence>
<dbReference type="Gene3D" id="1.10.260.40">
    <property type="entry name" value="lambda repressor-like DNA-binding domains"/>
    <property type="match status" value="1"/>
</dbReference>
<dbReference type="AlphaFoldDB" id="A0A1V9R1C1"/>
<dbReference type="Proteomes" id="UP000192638">
    <property type="component" value="Unassembled WGS sequence"/>
</dbReference>
<dbReference type="InterPro" id="IPR010982">
    <property type="entry name" value="Lambda_DNA-bd_dom_sf"/>
</dbReference>
<sequence length="137" mass="15872">MTTFEIIKKLAKQHDKSLQQVAEDLNFSKNLFYRWKTSDPKAKDLAKVADYFGVTTDYLLGRTETPQFTSKDERDIQKKLTEMINGLSDDSSLAYLNNGGTEIDEEDAELIRSALERTLRRSKLLAKEKFTPKKYRK</sequence>
<reference evidence="2 3" key="1">
    <citation type="submission" date="2017-03" db="EMBL/GenBank/DDBJ databases">
        <title>Phylogenomics and comparative genomics of Lactobacillus salivarius, a mammalian gut commensal.</title>
        <authorList>
            <person name="Harris H.M."/>
        </authorList>
    </citation>
    <scope>NUCLEOTIDE SEQUENCE [LARGE SCALE GENOMIC DNA]</scope>
    <source>
        <strain evidence="2 3">LMG 14477</strain>
    </source>
</reference>
<dbReference type="EMBL" id="NBEB01000041">
    <property type="protein sequence ID" value="OQQ84365.1"/>
    <property type="molecule type" value="Genomic_DNA"/>
</dbReference>
<dbReference type="CDD" id="cd00093">
    <property type="entry name" value="HTH_XRE"/>
    <property type="match status" value="1"/>
</dbReference>